<dbReference type="AlphaFoldDB" id="A0A8J1Y063"/>
<keyword evidence="2" id="KW-1185">Reference proteome</keyword>
<dbReference type="EMBL" id="CAIIXF020000009">
    <property type="protein sequence ID" value="CAH1795122.1"/>
    <property type="molecule type" value="Genomic_DNA"/>
</dbReference>
<organism evidence="1 2">
    <name type="scientific">Owenia fusiformis</name>
    <name type="common">Polychaete worm</name>
    <dbReference type="NCBI Taxonomy" id="6347"/>
    <lineage>
        <taxon>Eukaryota</taxon>
        <taxon>Metazoa</taxon>
        <taxon>Spiralia</taxon>
        <taxon>Lophotrochozoa</taxon>
        <taxon>Annelida</taxon>
        <taxon>Polychaeta</taxon>
        <taxon>Sedentaria</taxon>
        <taxon>Canalipalpata</taxon>
        <taxon>Sabellida</taxon>
        <taxon>Oweniida</taxon>
        <taxon>Oweniidae</taxon>
        <taxon>Owenia</taxon>
    </lineage>
</organism>
<gene>
    <name evidence="1" type="ORF">OFUS_LOCUS19705</name>
</gene>
<evidence type="ECO:0000313" key="2">
    <source>
        <dbReference type="Proteomes" id="UP000749559"/>
    </source>
</evidence>
<dbReference type="Proteomes" id="UP000749559">
    <property type="component" value="Unassembled WGS sequence"/>
</dbReference>
<accession>A0A8J1Y063</accession>
<dbReference type="OrthoDB" id="6065989at2759"/>
<name>A0A8J1Y063_OWEFU</name>
<protein>
    <submittedName>
        <fullName evidence="1">Uncharacterized protein</fullName>
    </submittedName>
</protein>
<proteinExistence type="predicted"/>
<comment type="caution">
    <text evidence="1">The sequence shown here is derived from an EMBL/GenBank/DDBJ whole genome shotgun (WGS) entry which is preliminary data.</text>
</comment>
<reference evidence="1" key="1">
    <citation type="submission" date="2022-03" db="EMBL/GenBank/DDBJ databases">
        <authorList>
            <person name="Martin C."/>
        </authorList>
    </citation>
    <scope>NUCLEOTIDE SEQUENCE</scope>
</reference>
<sequence>MNTYFALFVILVVPMCCSGTDWVKVEQGIAKQQGQADCVDWNGVTRPADSTWMSGCIEYTCYSDGSYAATNLGCARNTDGLCVDIGATWFDGCIGYECFEDTSSGSWGTRANVLACSDGEGGCQNLGNTWKNDNCVTYQCIQDGNYLISQVINVECNTCTEACVPMNSTGFCFTIGGNTYQNCLCYPDGNLVRYQCSGYYGYQSRKDIKILIDTNKV</sequence>
<evidence type="ECO:0000313" key="1">
    <source>
        <dbReference type="EMBL" id="CAH1795122.1"/>
    </source>
</evidence>